<reference evidence="10" key="1">
    <citation type="submission" date="2016-10" db="EMBL/GenBank/DDBJ databases">
        <authorList>
            <person name="Varghese N."/>
            <person name="Submissions S."/>
        </authorList>
    </citation>
    <scope>NUCLEOTIDE SEQUENCE [LARGE SCALE GENOMIC DNA]</scope>
    <source>
        <strain evidence="10">DSM 44260</strain>
    </source>
</reference>
<protein>
    <recommendedName>
        <fullName evidence="11">Membrane transport protein</fullName>
    </recommendedName>
</protein>
<dbReference type="InterPro" id="IPR038770">
    <property type="entry name" value="Na+/solute_symporter_sf"/>
</dbReference>
<keyword evidence="4" id="KW-1003">Cell membrane</keyword>
<evidence type="ECO:0000256" key="7">
    <source>
        <dbReference type="ARBA" id="ARBA00023136"/>
    </source>
</evidence>
<feature type="transmembrane region" description="Helical" evidence="8">
    <location>
        <begin position="227"/>
        <end position="247"/>
    </location>
</feature>
<evidence type="ECO:0000256" key="5">
    <source>
        <dbReference type="ARBA" id="ARBA00022692"/>
    </source>
</evidence>
<keyword evidence="6 8" id="KW-1133">Transmembrane helix</keyword>
<dbReference type="GO" id="GO:0055085">
    <property type="term" value="P:transmembrane transport"/>
    <property type="evidence" value="ECO:0007669"/>
    <property type="project" value="InterPro"/>
</dbReference>
<feature type="transmembrane region" description="Helical" evidence="8">
    <location>
        <begin position="157"/>
        <end position="181"/>
    </location>
</feature>
<feature type="transmembrane region" description="Helical" evidence="8">
    <location>
        <begin position="280"/>
        <end position="302"/>
    </location>
</feature>
<accession>A0A1H9MW45</accession>
<evidence type="ECO:0000256" key="4">
    <source>
        <dbReference type="ARBA" id="ARBA00022475"/>
    </source>
</evidence>
<keyword evidence="7 8" id="KW-0472">Membrane</keyword>
<keyword evidence="10" id="KW-1185">Reference proteome</keyword>
<name>A0A1H9MW45_9PSEU</name>
<feature type="transmembrane region" description="Helical" evidence="8">
    <location>
        <begin position="68"/>
        <end position="86"/>
    </location>
</feature>
<dbReference type="STRING" id="155974.SAMN04487818_102370"/>
<keyword evidence="5 8" id="KW-0812">Transmembrane</keyword>
<feature type="transmembrane region" description="Helical" evidence="8">
    <location>
        <begin position="36"/>
        <end position="56"/>
    </location>
</feature>
<dbReference type="InterPro" id="IPR004776">
    <property type="entry name" value="Mem_transp_PIN-like"/>
</dbReference>
<dbReference type="GO" id="GO:0005886">
    <property type="term" value="C:plasma membrane"/>
    <property type="evidence" value="ECO:0007669"/>
    <property type="project" value="UniProtKB-SubCell"/>
</dbReference>
<feature type="transmembrane region" description="Helical" evidence="8">
    <location>
        <begin position="98"/>
        <end position="117"/>
    </location>
</feature>
<gene>
    <name evidence="9" type="ORF">SAMN04487818_102370</name>
</gene>
<proteinExistence type="inferred from homology"/>
<evidence type="ECO:0000313" key="10">
    <source>
        <dbReference type="Proteomes" id="UP000199051"/>
    </source>
</evidence>
<feature type="transmembrane region" description="Helical" evidence="8">
    <location>
        <begin position="6"/>
        <end position="24"/>
    </location>
</feature>
<dbReference type="PANTHER" id="PTHR36838:SF1">
    <property type="entry name" value="SLR1864 PROTEIN"/>
    <property type="match status" value="1"/>
</dbReference>
<dbReference type="AlphaFoldDB" id="A0A1H9MW45"/>
<organism evidence="9 10">
    <name type="scientific">Actinokineospora terrae</name>
    <dbReference type="NCBI Taxonomy" id="155974"/>
    <lineage>
        <taxon>Bacteria</taxon>
        <taxon>Bacillati</taxon>
        <taxon>Actinomycetota</taxon>
        <taxon>Actinomycetes</taxon>
        <taxon>Pseudonocardiales</taxon>
        <taxon>Pseudonocardiaceae</taxon>
        <taxon>Actinokineospora</taxon>
    </lineage>
</organism>
<sequence>MDVLAALGKLVPVVLAFGTGAVFARREVIPASSATVFTDFAFLFAIPSYLFGRIYLSDLGHLFDVRAISGYATGMALCVVLVAAVVRGDPKVRALRVMAAVQVNTAYFAVPVFVMLFGDAAPIFPILLLQVCLLSTAILATMEFGGVGSTTRKLARAVWASLNTPVVLACNLGIALNLLSVRVPGPLLDGLDFVGAAAAPVALFALGLYLGGAGLSLRGTSRVELSLILFKCLAFPLITLAICRYLFGVTGDWLKYLVLLAAMPSPQNLFVFAQRYEVEVDLAASVVVKSSLLALLLLPLWVQWATL</sequence>
<evidence type="ECO:0000313" key="9">
    <source>
        <dbReference type="EMBL" id="SER27912.1"/>
    </source>
</evidence>
<evidence type="ECO:0000256" key="2">
    <source>
        <dbReference type="ARBA" id="ARBA00010145"/>
    </source>
</evidence>
<dbReference type="Pfam" id="PF03547">
    <property type="entry name" value="Mem_trans"/>
    <property type="match status" value="1"/>
</dbReference>
<evidence type="ECO:0000256" key="8">
    <source>
        <dbReference type="SAM" id="Phobius"/>
    </source>
</evidence>
<evidence type="ECO:0000256" key="6">
    <source>
        <dbReference type="ARBA" id="ARBA00022989"/>
    </source>
</evidence>
<feature type="transmembrane region" description="Helical" evidence="8">
    <location>
        <begin position="193"/>
        <end position="215"/>
    </location>
</feature>
<dbReference type="RefSeq" id="WP_092775293.1">
    <property type="nucleotide sequence ID" value="NZ_FOGI01000002.1"/>
</dbReference>
<dbReference type="Gene3D" id="1.20.1530.20">
    <property type="match status" value="1"/>
</dbReference>
<comment type="subcellular location">
    <subcellularLocation>
        <location evidence="1">Cell membrane</location>
        <topology evidence="1">Multi-pass membrane protein</topology>
    </subcellularLocation>
</comment>
<evidence type="ECO:0000256" key="1">
    <source>
        <dbReference type="ARBA" id="ARBA00004651"/>
    </source>
</evidence>
<dbReference type="Proteomes" id="UP000199051">
    <property type="component" value="Unassembled WGS sequence"/>
</dbReference>
<dbReference type="PANTHER" id="PTHR36838">
    <property type="entry name" value="AUXIN EFFLUX CARRIER FAMILY PROTEIN"/>
    <property type="match status" value="1"/>
</dbReference>
<dbReference type="EMBL" id="FOGI01000002">
    <property type="protein sequence ID" value="SER27912.1"/>
    <property type="molecule type" value="Genomic_DNA"/>
</dbReference>
<evidence type="ECO:0008006" key="11">
    <source>
        <dbReference type="Google" id="ProtNLM"/>
    </source>
</evidence>
<keyword evidence="3" id="KW-0813">Transport</keyword>
<feature type="transmembrane region" description="Helical" evidence="8">
    <location>
        <begin position="123"/>
        <end position="145"/>
    </location>
</feature>
<comment type="similarity">
    <text evidence="2">Belongs to the auxin efflux carrier (TC 2.A.69) family.</text>
</comment>
<evidence type="ECO:0000256" key="3">
    <source>
        <dbReference type="ARBA" id="ARBA00022448"/>
    </source>
</evidence>